<gene>
    <name evidence="7" type="ORF">EUTSA_v10005401mg</name>
</gene>
<keyword evidence="5" id="KW-1015">Disulfide bond</keyword>
<evidence type="ECO:0000313" key="8">
    <source>
        <dbReference type="Proteomes" id="UP000030689"/>
    </source>
</evidence>
<dbReference type="Gramene" id="ESQ32421">
    <property type="protein sequence ID" value="ESQ32421"/>
    <property type="gene ID" value="EUTSA_v10005401mg"/>
</dbReference>
<keyword evidence="3" id="KW-0295">Fungicide</keyword>
<sequence length="81" mass="9237">MSKQLVSYLMVLMVLFSVLLVIPKTEAQKRCREELEPETQCVWSTCKQECFIKWSGYGACIQKPGGSRNYVCNCFYNCGAP</sequence>
<dbReference type="GO" id="GO:0031640">
    <property type="term" value="P:killing of cells of another organism"/>
    <property type="evidence" value="ECO:0007669"/>
    <property type="project" value="UniProtKB-KW"/>
</dbReference>
<evidence type="ECO:0000256" key="4">
    <source>
        <dbReference type="ARBA" id="ARBA00022821"/>
    </source>
</evidence>
<keyword evidence="8" id="KW-1185">Reference proteome</keyword>
<evidence type="ECO:0000256" key="2">
    <source>
        <dbReference type="ARBA" id="ARBA00022529"/>
    </source>
</evidence>
<dbReference type="Pfam" id="PF07333">
    <property type="entry name" value="SLR1-BP"/>
    <property type="match status" value="1"/>
</dbReference>
<feature type="chain" id="PRO_5004722454" description="Knottin scorpion toxin-like domain-containing protein" evidence="6">
    <location>
        <begin position="28"/>
        <end position="81"/>
    </location>
</feature>
<dbReference type="Proteomes" id="UP000030689">
    <property type="component" value="Unassembled WGS sequence"/>
</dbReference>
<organism evidence="7 8">
    <name type="scientific">Eutrema salsugineum</name>
    <name type="common">Saltwater cress</name>
    <name type="synonym">Sisymbrium salsugineum</name>
    <dbReference type="NCBI Taxonomy" id="72664"/>
    <lineage>
        <taxon>Eukaryota</taxon>
        <taxon>Viridiplantae</taxon>
        <taxon>Streptophyta</taxon>
        <taxon>Embryophyta</taxon>
        <taxon>Tracheophyta</taxon>
        <taxon>Spermatophyta</taxon>
        <taxon>Magnoliopsida</taxon>
        <taxon>eudicotyledons</taxon>
        <taxon>Gunneridae</taxon>
        <taxon>Pentapetalae</taxon>
        <taxon>rosids</taxon>
        <taxon>malvids</taxon>
        <taxon>Brassicales</taxon>
        <taxon>Brassicaceae</taxon>
        <taxon>Eutremeae</taxon>
        <taxon>Eutrema</taxon>
    </lineage>
</organism>
<evidence type="ECO:0000256" key="5">
    <source>
        <dbReference type="ARBA" id="ARBA00023157"/>
    </source>
</evidence>
<reference evidence="7 8" key="1">
    <citation type="journal article" date="2013" name="Front. Plant Sci.">
        <title>The Reference Genome of the Halophytic Plant Eutrema salsugineum.</title>
        <authorList>
            <person name="Yang R."/>
            <person name="Jarvis D.E."/>
            <person name="Chen H."/>
            <person name="Beilstein M.A."/>
            <person name="Grimwood J."/>
            <person name="Jenkins J."/>
            <person name="Shu S."/>
            <person name="Prochnik S."/>
            <person name="Xin M."/>
            <person name="Ma C."/>
            <person name="Schmutz J."/>
            <person name="Wing R.A."/>
            <person name="Mitchell-Olds T."/>
            <person name="Schumaker K.S."/>
            <person name="Wang X."/>
        </authorList>
    </citation>
    <scope>NUCLEOTIDE SEQUENCE [LARGE SCALE GENOMIC DNA]</scope>
</reference>
<keyword evidence="2" id="KW-0929">Antimicrobial</keyword>
<dbReference type="AlphaFoldDB" id="V4MLS8"/>
<dbReference type="PANTHER" id="PTHR33830:SF21">
    <property type="entry name" value="DEFENSIN-LIKE PROTEIN 165-RELATED"/>
    <property type="match status" value="1"/>
</dbReference>
<comment type="similarity">
    <text evidence="1">Belongs to the DEFL family.</text>
</comment>
<feature type="signal peptide" evidence="6">
    <location>
        <begin position="1"/>
        <end position="27"/>
    </location>
</feature>
<evidence type="ECO:0000313" key="7">
    <source>
        <dbReference type="EMBL" id="ESQ32421.1"/>
    </source>
</evidence>
<dbReference type="GO" id="GO:0050832">
    <property type="term" value="P:defense response to fungus"/>
    <property type="evidence" value="ECO:0007669"/>
    <property type="project" value="UniProtKB-KW"/>
</dbReference>
<dbReference type="OMA" id="MAECQSE"/>
<accession>V4MLS8</accession>
<name>V4MLS8_EUTSA</name>
<protein>
    <recommendedName>
        <fullName evidence="9">Knottin scorpion toxin-like domain-containing protein</fullName>
    </recommendedName>
</protein>
<keyword evidence="6" id="KW-0732">Signal</keyword>
<dbReference type="InterPro" id="IPR010851">
    <property type="entry name" value="DEFL"/>
</dbReference>
<evidence type="ECO:0000256" key="1">
    <source>
        <dbReference type="ARBA" id="ARBA00006722"/>
    </source>
</evidence>
<dbReference type="KEGG" id="eus:EUTSA_v10005401mg"/>
<proteinExistence type="inferred from homology"/>
<evidence type="ECO:0000256" key="6">
    <source>
        <dbReference type="SAM" id="SignalP"/>
    </source>
</evidence>
<evidence type="ECO:0008006" key="9">
    <source>
        <dbReference type="Google" id="ProtNLM"/>
    </source>
</evidence>
<evidence type="ECO:0000256" key="3">
    <source>
        <dbReference type="ARBA" id="ARBA00022577"/>
    </source>
</evidence>
<dbReference type="PANTHER" id="PTHR33830">
    <property type="entry name" value="DEFENSIN-LIKE PROTEIN 184-RELATED"/>
    <property type="match status" value="1"/>
</dbReference>
<dbReference type="EMBL" id="KI517748">
    <property type="protein sequence ID" value="ESQ32421.1"/>
    <property type="molecule type" value="Genomic_DNA"/>
</dbReference>
<keyword evidence="4" id="KW-0611">Plant defense</keyword>